<protein>
    <submittedName>
        <fullName evidence="3">Uncharacterized protein LOC101853257</fullName>
    </submittedName>
</protein>
<feature type="chain" id="PRO_5047432909" evidence="1">
    <location>
        <begin position="18"/>
        <end position="148"/>
    </location>
</feature>
<dbReference type="RefSeq" id="XP_012942620.2">
    <property type="nucleotide sequence ID" value="XM_013087166.2"/>
</dbReference>
<name>A0ABM1A823_APLCA</name>
<evidence type="ECO:0000313" key="3">
    <source>
        <dbReference type="RefSeq" id="XP_012942620.2"/>
    </source>
</evidence>
<sequence length="148" mass="16933">MASTTLWILLFLLAVKAEQICVRWTLYKCERPWCEAGTFSKEKYGYLAMPKGHEEVTAFQEGLASLNLHFRCHRCAFLNLIKHGSQCVDGMSLSPIKESNCYTVLKTQNENRGGGKICKNNGQNQKVIPIECDDKKYFFCQTKGKKFH</sequence>
<dbReference type="SUPFAM" id="SSF56436">
    <property type="entry name" value="C-type lectin-like"/>
    <property type="match status" value="1"/>
</dbReference>
<accession>A0ABM1A823</accession>
<keyword evidence="1" id="KW-0732">Signal</keyword>
<keyword evidence="2" id="KW-1185">Reference proteome</keyword>
<proteinExistence type="predicted"/>
<dbReference type="GeneID" id="101853257"/>
<dbReference type="Proteomes" id="UP000694888">
    <property type="component" value="Unplaced"/>
</dbReference>
<organism evidence="2 3">
    <name type="scientific">Aplysia californica</name>
    <name type="common">California sea hare</name>
    <dbReference type="NCBI Taxonomy" id="6500"/>
    <lineage>
        <taxon>Eukaryota</taxon>
        <taxon>Metazoa</taxon>
        <taxon>Spiralia</taxon>
        <taxon>Lophotrochozoa</taxon>
        <taxon>Mollusca</taxon>
        <taxon>Gastropoda</taxon>
        <taxon>Heterobranchia</taxon>
        <taxon>Euthyneura</taxon>
        <taxon>Tectipleura</taxon>
        <taxon>Aplysiida</taxon>
        <taxon>Aplysioidea</taxon>
        <taxon>Aplysiidae</taxon>
        <taxon>Aplysia</taxon>
    </lineage>
</organism>
<evidence type="ECO:0000313" key="2">
    <source>
        <dbReference type="Proteomes" id="UP000694888"/>
    </source>
</evidence>
<reference evidence="3" key="1">
    <citation type="submission" date="2025-08" db="UniProtKB">
        <authorList>
            <consortium name="RefSeq"/>
        </authorList>
    </citation>
    <scope>IDENTIFICATION</scope>
</reference>
<gene>
    <name evidence="3" type="primary">LOC101853257</name>
</gene>
<evidence type="ECO:0000256" key="1">
    <source>
        <dbReference type="SAM" id="SignalP"/>
    </source>
</evidence>
<feature type="signal peptide" evidence="1">
    <location>
        <begin position="1"/>
        <end position="17"/>
    </location>
</feature>
<dbReference type="InterPro" id="IPR016187">
    <property type="entry name" value="CTDL_fold"/>
</dbReference>